<sequence>MNYKDTLLLPKTDFEMRGNLNKKEPGIQADWDKMNLYERMQEVREGAPLFTVHDGPPYANGNIHIGHALNGIQKDLIIRTKFMAGYQTPFRPGWDTHGLPIENAIQKLGVNRKEMPIYEFRALCEKYAHEQVAIQMADFKSLGKIGDYKNPYLTLNKDFEATQIRVFAEMAMKGMIYKGLKPVYWSPSSESALAEAEIEYRERRDAAIFVAFDVVDGKGVLDAGDKMVIWTTTPWTIPANLAISVNANMDYVLVKTEKGNMVFMETLMESALKELELEQGEILKRFKGRDIEGVTTQHPLYDRLSPVLNGDHVTDEAGTGCVHTAPDHGVDDFNVCALYGIKPISPVNEQGVLTEVTGEFAELFFEDANKAVTMKLESLGALLKMGWIKHSYAHDWRTKKPIIYRATTQWFASIDSVRQNVLDEIEKVEWTPKWGQKRMHNMIADRGDWCISRQRVWGVPIPIFYAEDGTPIIEQDVFDHVADLVEQFGTNVWFEREAIDLLPEGYTHPNSPNGTFKKETDIMDVWFDSGSSHTAALNHCKTPLPVDVYAEGSDQYRGWFNSSLIISVALYGFAPYKQVVSHGFIMHDDGEKMSKSKGNALSPQAITETLGADILRLWVASVDYHSDIKMSQDLLKQVSESYRKIRNTFRFMHGNLANFDIETDGIAIEELSLLNRYVLNEVIRVNKEAQEAYKAFDYQKVTTAVVSSLTNMMSSYYLDYTKDILYIEKEDDRARREIQTVIYHALMIYSRIMAPILVHTTEELNRVFRPEDESIHLQAFSQLVDPVLSSEEVVEMDSLLKLREAVFKALEEKRAEKIIGKSLEAHVRLHLDDENAGRVRDILGKHDAQWFIVSKLELVEDALTDVMGFEIAVDKVEGHTCPRCWNIVDVVGEDELCLRCHNVVKV</sequence>
<dbReference type="Gene3D" id="1.10.10.830">
    <property type="entry name" value="Ile-tRNA synthetase CP2 domain-like"/>
    <property type="match status" value="1"/>
</dbReference>
<evidence type="ECO:0000256" key="9">
    <source>
        <dbReference type="ARBA" id="ARBA00048359"/>
    </source>
</evidence>
<dbReference type="GO" id="GO:0000049">
    <property type="term" value="F:tRNA binding"/>
    <property type="evidence" value="ECO:0007669"/>
    <property type="project" value="InterPro"/>
</dbReference>
<dbReference type="InterPro" id="IPR009008">
    <property type="entry name" value="Val/Leu/Ile-tRNA-synth_edit"/>
</dbReference>
<proteinExistence type="inferred from homology"/>
<organism evidence="13 14">
    <name type="scientific">Erysipelothrix piscisicarius</name>
    <dbReference type="NCBI Taxonomy" id="2485784"/>
    <lineage>
        <taxon>Bacteria</taxon>
        <taxon>Bacillati</taxon>
        <taxon>Bacillota</taxon>
        <taxon>Erysipelotrichia</taxon>
        <taxon>Erysipelotrichales</taxon>
        <taxon>Erysipelotrichaceae</taxon>
        <taxon>Erysipelothrix</taxon>
    </lineage>
</organism>
<comment type="function">
    <text evidence="8 10">Catalyzes the attachment of isoleucine to tRNA(Ile). As IleRS can inadvertently accommodate and process structurally similar amino acids such as valine, to avoid such errors it has two additional distinct tRNA(Ile)-dependent editing activities. One activity is designated as 'pretransfer' editing and involves the hydrolysis of activated Val-AMP. The other activity is designated 'posttransfer' editing and involves deacylation of mischarged Val-tRNA(Ile).</text>
</comment>
<accession>A0A3S8RMP1</accession>
<dbReference type="InterPro" id="IPR023585">
    <property type="entry name" value="Ile-tRNA-ligase_type1"/>
</dbReference>
<dbReference type="PANTHER" id="PTHR42765:SF1">
    <property type="entry name" value="ISOLEUCINE--TRNA LIGASE, MITOCHONDRIAL"/>
    <property type="match status" value="1"/>
</dbReference>
<keyword evidence="10" id="KW-0479">Metal-binding</keyword>
<dbReference type="GO" id="GO:0002161">
    <property type="term" value="F:aminoacyl-tRNA deacylase activity"/>
    <property type="evidence" value="ECO:0007669"/>
    <property type="project" value="InterPro"/>
</dbReference>
<dbReference type="EMBL" id="CP034234">
    <property type="protein sequence ID" value="AZK44157.1"/>
    <property type="molecule type" value="Genomic_DNA"/>
</dbReference>
<dbReference type="InterPro" id="IPR050081">
    <property type="entry name" value="Ile-tRNA_ligase"/>
</dbReference>
<feature type="binding site" evidence="10">
    <location>
        <position position="551"/>
    </location>
    <ligand>
        <name>L-isoleucyl-5'-AMP</name>
        <dbReference type="ChEBI" id="CHEBI:178002"/>
    </ligand>
</feature>
<evidence type="ECO:0000256" key="10">
    <source>
        <dbReference type="HAMAP-Rule" id="MF_02002"/>
    </source>
</evidence>
<dbReference type="EC" id="6.1.1.5" evidence="10"/>
<comment type="similarity">
    <text evidence="1 10">Belongs to the class-I aminoacyl-tRNA synthetase family. IleS type 1 subfamily.</text>
</comment>
<keyword evidence="7 10" id="KW-0030">Aminoacyl-tRNA synthetase</keyword>
<dbReference type="InterPro" id="IPR033708">
    <property type="entry name" value="Anticodon_Ile_BEm"/>
</dbReference>
<dbReference type="InterPro" id="IPR002300">
    <property type="entry name" value="aa-tRNA-synth_Ia"/>
</dbReference>
<feature type="domain" description="Methionyl/Valyl/Leucyl/Isoleucyl-tRNA synthetase anticodon-binding" evidence="12">
    <location>
        <begin position="675"/>
        <end position="828"/>
    </location>
</feature>
<dbReference type="InterPro" id="IPR014729">
    <property type="entry name" value="Rossmann-like_a/b/a_fold"/>
</dbReference>
<dbReference type="GO" id="GO:0006428">
    <property type="term" value="P:isoleucyl-tRNA aminoacylation"/>
    <property type="evidence" value="ECO:0007669"/>
    <property type="project" value="UniProtKB-UniRule"/>
</dbReference>
<evidence type="ECO:0000313" key="13">
    <source>
        <dbReference type="EMBL" id="AZK44157.1"/>
    </source>
</evidence>
<dbReference type="InterPro" id="IPR009080">
    <property type="entry name" value="tRNAsynth_Ia_anticodon-bd"/>
</dbReference>
<dbReference type="PANTHER" id="PTHR42765">
    <property type="entry name" value="SOLEUCYL-TRNA SYNTHETASE"/>
    <property type="match status" value="1"/>
</dbReference>
<evidence type="ECO:0000256" key="4">
    <source>
        <dbReference type="ARBA" id="ARBA00022741"/>
    </source>
</evidence>
<evidence type="ECO:0000259" key="12">
    <source>
        <dbReference type="Pfam" id="PF08264"/>
    </source>
</evidence>
<comment type="subcellular location">
    <subcellularLocation>
        <location evidence="10">Cytoplasm</location>
    </subcellularLocation>
</comment>
<feature type="binding site" evidence="10">
    <location>
        <position position="900"/>
    </location>
    <ligand>
        <name>Zn(2+)</name>
        <dbReference type="ChEBI" id="CHEBI:29105"/>
    </ligand>
</feature>
<dbReference type="KEGG" id="eri:EEI45_04810"/>
<dbReference type="CDD" id="cd00818">
    <property type="entry name" value="IleRS_core"/>
    <property type="match status" value="1"/>
</dbReference>
<dbReference type="AlphaFoldDB" id="A0A3S8RMP1"/>
<feature type="short sequence motif" description="'KMSKS' region" evidence="10">
    <location>
        <begin position="592"/>
        <end position="596"/>
    </location>
</feature>
<evidence type="ECO:0000256" key="8">
    <source>
        <dbReference type="ARBA" id="ARBA00025217"/>
    </source>
</evidence>
<comment type="catalytic activity">
    <reaction evidence="9 10">
        <text>tRNA(Ile) + L-isoleucine + ATP = L-isoleucyl-tRNA(Ile) + AMP + diphosphate</text>
        <dbReference type="Rhea" id="RHEA:11060"/>
        <dbReference type="Rhea" id="RHEA-COMP:9666"/>
        <dbReference type="Rhea" id="RHEA-COMP:9695"/>
        <dbReference type="ChEBI" id="CHEBI:30616"/>
        <dbReference type="ChEBI" id="CHEBI:33019"/>
        <dbReference type="ChEBI" id="CHEBI:58045"/>
        <dbReference type="ChEBI" id="CHEBI:78442"/>
        <dbReference type="ChEBI" id="CHEBI:78528"/>
        <dbReference type="ChEBI" id="CHEBI:456215"/>
        <dbReference type="EC" id="6.1.1.5"/>
    </reaction>
</comment>
<feature type="binding site" evidence="10">
    <location>
        <position position="884"/>
    </location>
    <ligand>
        <name>Zn(2+)</name>
        <dbReference type="ChEBI" id="CHEBI:29105"/>
    </ligand>
</feature>
<dbReference type="InterPro" id="IPR001412">
    <property type="entry name" value="aa-tRNA-synth_I_CS"/>
</dbReference>
<evidence type="ECO:0000256" key="1">
    <source>
        <dbReference type="ARBA" id="ARBA00006887"/>
    </source>
</evidence>
<protein>
    <recommendedName>
        <fullName evidence="10">Isoleucine--tRNA ligase</fullName>
        <ecNumber evidence="10">6.1.1.5</ecNumber>
    </recommendedName>
    <alternativeName>
        <fullName evidence="10">Isoleucyl-tRNA synthetase</fullName>
        <shortName evidence="10">IleRS</shortName>
    </alternativeName>
</protein>
<dbReference type="Proteomes" id="UP000278804">
    <property type="component" value="Chromosome"/>
</dbReference>
<feature type="binding site" evidence="10">
    <location>
        <position position="881"/>
    </location>
    <ligand>
        <name>Zn(2+)</name>
        <dbReference type="ChEBI" id="CHEBI:29105"/>
    </ligand>
</feature>
<dbReference type="GO" id="GO:0004822">
    <property type="term" value="F:isoleucine-tRNA ligase activity"/>
    <property type="evidence" value="ECO:0007669"/>
    <property type="project" value="UniProtKB-UniRule"/>
</dbReference>
<dbReference type="InterPro" id="IPR002301">
    <property type="entry name" value="Ile-tRNA-ligase"/>
</dbReference>
<dbReference type="Gene3D" id="3.40.50.620">
    <property type="entry name" value="HUPs"/>
    <property type="match status" value="2"/>
</dbReference>
<dbReference type="HAMAP" id="MF_02002">
    <property type="entry name" value="Ile_tRNA_synth_type1"/>
    <property type="match status" value="1"/>
</dbReference>
<reference evidence="13 14" key="1">
    <citation type="journal article" date="2020" name="Int. J. Syst. Evol. Microbiol.">
        <title>Description of Erysipelothrix piscisicarius sp. nov., an emergent fish pathogen, and assessment of virulence using a tiger barb (Puntigrus tetrazona) infection model.</title>
        <authorList>
            <person name="Pomaranski E.K."/>
            <person name="Griffin M.J."/>
            <person name="Camus A.C."/>
            <person name="Armwood A.R."/>
            <person name="Shelley J."/>
            <person name="Waldbieser G.C."/>
            <person name="LaFrentz B.R."/>
            <person name="Garcia J.C."/>
            <person name="Yanong R."/>
            <person name="Soto E."/>
        </authorList>
    </citation>
    <scope>NUCLEOTIDE SEQUENCE [LARGE SCALE GENOMIC DNA]</scope>
    <source>
        <strain evidence="13 14">15TAL0474</strain>
    </source>
</reference>
<keyword evidence="3 10" id="KW-0436">Ligase</keyword>
<evidence type="ECO:0000313" key="14">
    <source>
        <dbReference type="Proteomes" id="UP000278804"/>
    </source>
</evidence>
<feature type="short sequence motif" description="'HIGH' region" evidence="10">
    <location>
        <begin position="57"/>
        <end position="67"/>
    </location>
</feature>
<dbReference type="Pfam" id="PF00133">
    <property type="entry name" value="tRNA-synt_1"/>
    <property type="match status" value="1"/>
</dbReference>
<comment type="domain">
    <text evidence="10">IleRS has two distinct active sites: one for aminoacylation and one for editing. The misactivated valine is translocated from the active site to the editing site, which sterically excludes the correctly activated isoleucine. The single editing site contains two valyl binding pockets, one specific for each substrate (Val-AMP or Val-tRNA(Ile)).</text>
</comment>
<evidence type="ECO:0000256" key="3">
    <source>
        <dbReference type="ARBA" id="ARBA00022598"/>
    </source>
</evidence>
<evidence type="ECO:0000259" key="11">
    <source>
        <dbReference type="Pfam" id="PF00133"/>
    </source>
</evidence>
<keyword evidence="2 10" id="KW-0963">Cytoplasm</keyword>
<dbReference type="GO" id="GO:0005524">
    <property type="term" value="F:ATP binding"/>
    <property type="evidence" value="ECO:0007669"/>
    <property type="project" value="UniProtKB-UniRule"/>
</dbReference>
<keyword evidence="5 10" id="KW-0067">ATP-binding</keyword>
<gene>
    <name evidence="10" type="primary">ileS</name>
    <name evidence="13" type="ORF">EEI45_04810</name>
</gene>
<dbReference type="GO" id="GO:0008270">
    <property type="term" value="F:zinc ion binding"/>
    <property type="evidence" value="ECO:0007669"/>
    <property type="project" value="UniProtKB-UniRule"/>
</dbReference>
<comment type="cofactor">
    <cofactor evidence="10">
        <name>Zn(2+)</name>
        <dbReference type="ChEBI" id="CHEBI:29105"/>
    </cofactor>
    <text evidence="10">Binds 1 zinc ion per subunit.</text>
</comment>
<dbReference type="FunFam" id="1.10.10.830:FF:000001">
    <property type="entry name" value="Isoleucine--tRNA ligase"/>
    <property type="match status" value="1"/>
</dbReference>
<comment type="subunit">
    <text evidence="10">Monomer.</text>
</comment>
<dbReference type="GO" id="GO:0005829">
    <property type="term" value="C:cytosol"/>
    <property type="evidence" value="ECO:0007669"/>
    <property type="project" value="TreeGrafter"/>
</dbReference>
<dbReference type="SUPFAM" id="SSF52374">
    <property type="entry name" value="Nucleotidylyl transferase"/>
    <property type="match status" value="1"/>
</dbReference>
<name>A0A3S8RMP1_9FIRM</name>
<dbReference type="Gene3D" id="3.90.740.10">
    <property type="entry name" value="Valyl/Leucyl/Isoleucyl-tRNA synthetase, editing domain"/>
    <property type="match status" value="1"/>
</dbReference>
<dbReference type="NCBIfam" id="TIGR00392">
    <property type="entry name" value="ileS"/>
    <property type="match status" value="1"/>
</dbReference>
<feature type="binding site" evidence="10">
    <location>
        <position position="595"/>
    </location>
    <ligand>
        <name>ATP</name>
        <dbReference type="ChEBI" id="CHEBI:30616"/>
    </ligand>
</feature>
<feature type="domain" description="Aminoacyl-tRNA synthetase class Ia" evidence="11">
    <location>
        <begin position="28"/>
        <end position="631"/>
    </location>
</feature>
<dbReference type="RefSeq" id="WP_125164338.1">
    <property type="nucleotide sequence ID" value="NZ_CP034234.1"/>
</dbReference>
<dbReference type="SUPFAM" id="SSF50677">
    <property type="entry name" value="ValRS/IleRS/LeuRS editing domain"/>
    <property type="match status" value="1"/>
</dbReference>
<dbReference type="CDD" id="cd07960">
    <property type="entry name" value="Anticodon_Ia_Ile_BEm"/>
    <property type="match status" value="1"/>
</dbReference>
<keyword evidence="6 10" id="KW-0648">Protein biosynthesis</keyword>
<keyword evidence="4 10" id="KW-0547">Nucleotide-binding</keyword>
<keyword evidence="10" id="KW-0862">Zinc</keyword>
<dbReference type="PRINTS" id="PR00984">
    <property type="entry name" value="TRNASYNTHILE"/>
</dbReference>
<evidence type="ECO:0000256" key="2">
    <source>
        <dbReference type="ARBA" id="ARBA00022490"/>
    </source>
</evidence>
<evidence type="ECO:0000256" key="7">
    <source>
        <dbReference type="ARBA" id="ARBA00023146"/>
    </source>
</evidence>
<keyword evidence="14" id="KW-1185">Reference proteome</keyword>
<dbReference type="Gene3D" id="1.10.730.20">
    <property type="match status" value="1"/>
</dbReference>
<feature type="binding site" evidence="10">
    <location>
        <position position="897"/>
    </location>
    <ligand>
        <name>Zn(2+)</name>
        <dbReference type="ChEBI" id="CHEBI:29105"/>
    </ligand>
</feature>
<dbReference type="InterPro" id="IPR013155">
    <property type="entry name" value="M/V/L/I-tRNA-synth_anticd-bd"/>
</dbReference>
<dbReference type="PROSITE" id="PS00178">
    <property type="entry name" value="AA_TRNA_LIGASE_I"/>
    <property type="match status" value="1"/>
</dbReference>
<dbReference type="Pfam" id="PF08264">
    <property type="entry name" value="Anticodon_1"/>
    <property type="match status" value="1"/>
</dbReference>
<evidence type="ECO:0000256" key="6">
    <source>
        <dbReference type="ARBA" id="ARBA00022917"/>
    </source>
</evidence>
<dbReference type="FunFam" id="3.40.50.620:FF:000152">
    <property type="entry name" value="Isoleucine--tRNA ligase"/>
    <property type="match status" value="1"/>
</dbReference>
<dbReference type="SUPFAM" id="SSF47323">
    <property type="entry name" value="Anticodon-binding domain of a subclass of class I aminoacyl-tRNA synthetases"/>
    <property type="match status" value="1"/>
</dbReference>
<evidence type="ECO:0000256" key="5">
    <source>
        <dbReference type="ARBA" id="ARBA00022840"/>
    </source>
</evidence>